<evidence type="ECO:0000256" key="9">
    <source>
        <dbReference type="RuleBase" id="RU003357"/>
    </source>
</evidence>
<dbReference type="EMBL" id="WQLW01000001">
    <property type="protein sequence ID" value="MVO08031.1"/>
    <property type="molecule type" value="Genomic_DNA"/>
</dbReference>
<dbReference type="PROSITE" id="PS52016">
    <property type="entry name" value="TONB_DEPENDENT_REC_3"/>
    <property type="match status" value="1"/>
</dbReference>
<accession>A0A6I4IJA8</accession>
<dbReference type="InterPro" id="IPR039426">
    <property type="entry name" value="TonB-dep_rcpt-like"/>
</dbReference>
<dbReference type="SUPFAM" id="SSF56935">
    <property type="entry name" value="Porins"/>
    <property type="match status" value="1"/>
</dbReference>
<evidence type="ECO:0000313" key="14">
    <source>
        <dbReference type="Proteomes" id="UP000431264"/>
    </source>
</evidence>
<evidence type="ECO:0000256" key="5">
    <source>
        <dbReference type="ARBA" id="ARBA00023077"/>
    </source>
</evidence>
<feature type="domain" description="TonB-dependent receptor plug" evidence="12">
    <location>
        <begin position="126"/>
        <end position="250"/>
    </location>
</feature>
<dbReference type="InterPro" id="IPR023997">
    <property type="entry name" value="TonB-dep_OMP_SusC/RagA_CS"/>
</dbReference>
<dbReference type="AlphaFoldDB" id="A0A6I4IJA8"/>
<dbReference type="InterPro" id="IPR012910">
    <property type="entry name" value="Plug_dom"/>
</dbReference>
<dbReference type="RefSeq" id="WP_140996412.1">
    <property type="nucleotide sequence ID" value="NZ_VDCZ01000001.1"/>
</dbReference>
<gene>
    <name evidence="13" type="ORF">GOQ30_02475</name>
</gene>
<keyword evidence="2 8" id="KW-0813">Transport</keyword>
<dbReference type="InterPro" id="IPR036942">
    <property type="entry name" value="Beta-barrel_TonB_sf"/>
</dbReference>
<reference evidence="14" key="1">
    <citation type="submission" date="2019-05" db="EMBL/GenBank/DDBJ databases">
        <title>Flavobacterium profundi sp. nov., isolated from a deep-sea seamount.</title>
        <authorList>
            <person name="Zhang D.-C."/>
        </authorList>
    </citation>
    <scope>NUCLEOTIDE SEQUENCE [LARGE SCALE GENOMIC DNA]</scope>
    <source>
        <strain evidence="14">TP390</strain>
    </source>
</reference>
<dbReference type="Pfam" id="PF00593">
    <property type="entry name" value="TonB_dep_Rec_b-barrel"/>
    <property type="match status" value="1"/>
</dbReference>
<feature type="chain" id="PRO_5026230333" evidence="10">
    <location>
        <begin position="33"/>
        <end position="1001"/>
    </location>
</feature>
<dbReference type="NCBIfam" id="TIGR04056">
    <property type="entry name" value="OMP_RagA_SusC"/>
    <property type="match status" value="1"/>
</dbReference>
<dbReference type="NCBIfam" id="TIGR04057">
    <property type="entry name" value="SusC_RagA_signa"/>
    <property type="match status" value="1"/>
</dbReference>
<dbReference type="OrthoDB" id="9768177at2"/>
<comment type="similarity">
    <text evidence="8 9">Belongs to the TonB-dependent receptor family.</text>
</comment>
<evidence type="ECO:0000256" key="8">
    <source>
        <dbReference type="PROSITE-ProRule" id="PRU01360"/>
    </source>
</evidence>
<evidence type="ECO:0000256" key="3">
    <source>
        <dbReference type="ARBA" id="ARBA00022452"/>
    </source>
</evidence>
<keyword evidence="10" id="KW-0732">Signal</keyword>
<evidence type="ECO:0000256" key="2">
    <source>
        <dbReference type="ARBA" id="ARBA00022448"/>
    </source>
</evidence>
<keyword evidence="5 9" id="KW-0798">TonB box</keyword>
<evidence type="ECO:0000256" key="7">
    <source>
        <dbReference type="ARBA" id="ARBA00023237"/>
    </source>
</evidence>
<evidence type="ECO:0000313" key="13">
    <source>
        <dbReference type="EMBL" id="MVO08031.1"/>
    </source>
</evidence>
<dbReference type="SUPFAM" id="SSF49464">
    <property type="entry name" value="Carboxypeptidase regulatory domain-like"/>
    <property type="match status" value="1"/>
</dbReference>
<dbReference type="InterPro" id="IPR037066">
    <property type="entry name" value="Plug_dom_sf"/>
</dbReference>
<keyword evidence="14" id="KW-1185">Reference proteome</keyword>
<comment type="caution">
    <text evidence="13">The sequence shown here is derived from an EMBL/GenBank/DDBJ whole genome shotgun (WGS) entry which is preliminary data.</text>
</comment>
<evidence type="ECO:0000259" key="11">
    <source>
        <dbReference type="Pfam" id="PF00593"/>
    </source>
</evidence>
<name>A0A6I4IJA8_9FLAO</name>
<dbReference type="Pfam" id="PF13715">
    <property type="entry name" value="CarbopepD_reg_2"/>
    <property type="match status" value="1"/>
</dbReference>
<evidence type="ECO:0000256" key="6">
    <source>
        <dbReference type="ARBA" id="ARBA00023136"/>
    </source>
</evidence>
<dbReference type="Proteomes" id="UP000431264">
    <property type="component" value="Unassembled WGS sequence"/>
</dbReference>
<evidence type="ECO:0000256" key="1">
    <source>
        <dbReference type="ARBA" id="ARBA00004571"/>
    </source>
</evidence>
<keyword evidence="3 8" id="KW-1134">Transmembrane beta strand</keyword>
<dbReference type="InterPro" id="IPR008969">
    <property type="entry name" value="CarboxyPept-like_regulatory"/>
</dbReference>
<proteinExistence type="inferred from homology"/>
<keyword evidence="7 8" id="KW-0998">Cell outer membrane</keyword>
<comment type="subcellular location">
    <subcellularLocation>
        <location evidence="1 8">Cell outer membrane</location>
        <topology evidence="1 8">Multi-pass membrane protein</topology>
    </subcellularLocation>
</comment>
<evidence type="ECO:0000259" key="12">
    <source>
        <dbReference type="Pfam" id="PF07715"/>
    </source>
</evidence>
<dbReference type="InterPro" id="IPR023996">
    <property type="entry name" value="TonB-dep_OMP_SusC/RagA"/>
</dbReference>
<dbReference type="Gene3D" id="2.170.130.10">
    <property type="entry name" value="TonB-dependent receptor, plug domain"/>
    <property type="match status" value="1"/>
</dbReference>
<evidence type="ECO:0000256" key="10">
    <source>
        <dbReference type="SAM" id="SignalP"/>
    </source>
</evidence>
<protein>
    <submittedName>
        <fullName evidence="13">SusC/RagA family TonB-linked outer membrane protein</fullName>
    </submittedName>
</protein>
<organism evidence="13 14">
    <name type="scientific">Flavobacterium profundi</name>
    <dbReference type="NCBI Taxonomy" id="1774945"/>
    <lineage>
        <taxon>Bacteria</taxon>
        <taxon>Pseudomonadati</taxon>
        <taxon>Bacteroidota</taxon>
        <taxon>Flavobacteriia</taxon>
        <taxon>Flavobacteriales</taxon>
        <taxon>Flavobacteriaceae</taxon>
        <taxon>Flavobacterium</taxon>
    </lineage>
</organism>
<keyword evidence="4 8" id="KW-0812">Transmembrane</keyword>
<evidence type="ECO:0000256" key="4">
    <source>
        <dbReference type="ARBA" id="ARBA00022692"/>
    </source>
</evidence>
<sequence length="1001" mass="110603">MNKNQLFKIGAATLLPKLIVIFSLLVVTASHAQTTIIKGNVIDTSGSLPGVNVIIKGGEKGTLTDFNGQYQITARSTDTLVFSYMGYKTKEVPIANRAVINVALEEDTTQLKEIVLNAGYYSVKDKERTGSIARISAKDIETQPVPNVLATMQGRMAGVNIVQETGIAGGGFKINIRGVNSLREDANNPLYIIDGVPYSTEAISDPQTSTSTIGNGNPLASINPNDIESIEVLKDADATAIYGSRGANGVVLITTKKGKSGKTSFTVTTSSAVGSVSKMMDLMNTEQYLQMRKKAFANDGITNFPANTHDVNGNWDQNRYTDWQKVLIGGTAEVNNIQATLSGGNQQTSFLVSGNYRTESSVFPGDFLYKRGGARLNMNHRSEDNKFTVQFSGSYTAQNNDLPWIDYVTLSRQLAPNAPELYDAEGNLNWENNTWTNPLSNNVRKCLTFTTDLIANTVLSYKLADNLVLKSSFGISDLNNEDSRATPSTTYNPSFNLSSQYASIYLNSLRRRSWIMEPQVTWNKEFEKATLDILVGATFQKQSSAKQLALATGFSSNSLLYDLSAASQVLIRNNEQIEYKYQAFFGRANYTYEKKYILNLTARRDGSSRFSTGNQFSTFGAIGTAWLFHKEDFLKGTEAFLSFGKLRASYGTTGSDQIGDYQYLNTYSSSGISYGGIIGLQPSRLYNPNFGWESNKKIEAALELGFLNDRILLTAATYRNRSSNQLVGLPLPGTTGFTSIQTNLNATVENRGIEFTLRTENIQNDNFSWISNFNITKAGNKLLAFPGLETSAYRNQYVVGQPTTIQKLFQFTGVDPQTGLYQFTDFNGDGIISYEYDRQVVKDVNPDFYGGLQNVLTYKGFQLDFLFQFVKQQNFNFANTQKFAGHFINQPVEYLNSWQEPGDTAPYQLFATNANQQATQRSDFFGLSNAAVSDASFIRLKNISLAYTLPKSILPNIGCRLALEGQNLLTFTKYKGADPEFTQGGLLPPLKIYALNVQLTF</sequence>
<feature type="domain" description="TonB-dependent receptor-like beta-barrel" evidence="11">
    <location>
        <begin position="406"/>
        <end position="968"/>
    </location>
</feature>
<dbReference type="Gene3D" id="2.40.170.20">
    <property type="entry name" value="TonB-dependent receptor, beta-barrel domain"/>
    <property type="match status" value="1"/>
</dbReference>
<dbReference type="GO" id="GO:0009279">
    <property type="term" value="C:cell outer membrane"/>
    <property type="evidence" value="ECO:0007669"/>
    <property type="project" value="UniProtKB-SubCell"/>
</dbReference>
<keyword evidence="6 8" id="KW-0472">Membrane</keyword>
<feature type="signal peptide" evidence="10">
    <location>
        <begin position="1"/>
        <end position="32"/>
    </location>
</feature>
<dbReference type="Pfam" id="PF07715">
    <property type="entry name" value="Plug"/>
    <property type="match status" value="1"/>
</dbReference>
<dbReference type="InterPro" id="IPR000531">
    <property type="entry name" value="Beta-barrel_TonB"/>
</dbReference>